<dbReference type="AlphaFoldDB" id="A0A1N7FL14"/>
<evidence type="ECO:0000256" key="2">
    <source>
        <dbReference type="SAM" id="MobiDB-lite"/>
    </source>
</evidence>
<proteinExistence type="predicted"/>
<dbReference type="OrthoDB" id="164004at2157"/>
<dbReference type="Pfam" id="PF23991">
    <property type="entry name" value="DUF7310"/>
    <property type="match status" value="1"/>
</dbReference>
<keyword evidence="5" id="KW-1185">Reference proteome</keyword>
<feature type="region of interest" description="Disordered" evidence="2">
    <location>
        <begin position="104"/>
        <end position="216"/>
    </location>
</feature>
<organism evidence="4 5">
    <name type="scientific">Natronorubrum thiooxidans</name>
    <dbReference type="NCBI Taxonomy" id="308853"/>
    <lineage>
        <taxon>Archaea</taxon>
        <taxon>Methanobacteriati</taxon>
        <taxon>Methanobacteriota</taxon>
        <taxon>Stenosarchaea group</taxon>
        <taxon>Halobacteria</taxon>
        <taxon>Halobacteriales</taxon>
        <taxon>Natrialbaceae</taxon>
        <taxon>Natronorubrum</taxon>
    </lineage>
</organism>
<evidence type="ECO:0000313" key="4">
    <source>
        <dbReference type="EMBL" id="SIS01098.1"/>
    </source>
</evidence>
<protein>
    <recommendedName>
        <fullName evidence="3">DUF7310 domain-containing protein</fullName>
    </recommendedName>
</protein>
<evidence type="ECO:0000313" key="5">
    <source>
        <dbReference type="Proteomes" id="UP000185936"/>
    </source>
</evidence>
<dbReference type="RefSeq" id="WP_076609289.1">
    <property type="nucleotide sequence ID" value="NZ_FTNR01000007.1"/>
</dbReference>
<keyword evidence="1" id="KW-0175">Coiled coil</keyword>
<dbReference type="InterPro" id="IPR055734">
    <property type="entry name" value="DUF7310"/>
</dbReference>
<dbReference type="SUPFAM" id="SSF57997">
    <property type="entry name" value="Tropomyosin"/>
    <property type="match status" value="1"/>
</dbReference>
<sequence length="216" mass="23219">MPSRDRFEQRLTAVERVVVDGDTAIDELDEVATLADDIDRLESRIDAHDRRIAALEAKLDALNGFAGNVASVNDAVERQANAAVATVDRLEYRLAELERCLTDAHPKNSTSGVEAEAEFAWSESTQEDGDELIQGDGNESIQPVTDQIDHDGTTALEADNGSAEANNSATVEQTATNILSEADEPNSNRKTPESPTADKSADSRTGLLASLRSKLP</sequence>
<dbReference type="STRING" id="308853.SAMN05421752_107101"/>
<feature type="compositionally biased region" description="Polar residues" evidence="2">
    <location>
        <begin position="163"/>
        <end position="179"/>
    </location>
</feature>
<gene>
    <name evidence="4" type="ORF">SAMN05421752_107101</name>
</gene>
<feature type="domain" description="DUF7310" evidence="3">
    <location>
        <begin position="8"/>
        <end position="89"/>
    </location>
</feature>
<evidence type="ECO:0000259" key="3">
    <source>
        <dbReference type="Pfam" id="PF23991"/>
    </source>
</evidence>
<dbReference type="Proteomes" id="UP000185936">
    <property type="component" value="Unassembled WGS sequence"/>
</dbReference>
<feature type="coiled-coil region" evidence="1">
    <location>
        <begin position="31"/>
        <end position="58"/>
    </location>
</feature>
<dbReference type="Gene3D" id="1.20.5.340">
    <property type="match status" value="1"/>
</dbReference>
<name>A0A1N7FL14_9EURY</name>
<dbReference type="EMBL" id="FTNR01000007">
    <property type="protein sequence ID" value="SIS01098.1"/>
    <property type="molecule type" value="Genomic_DNA"/>
</dbReference>
<accession>A0A1N7FL14</accession>
<evidence type="ECO:0000256" key="1">
    <source>
        <dbReference type="SAM" id="Coils"/>
    </source>
</evidence>
<reference evidence="5" key="1">
    <citation type="submission" date="2017-01" db="EMBL/GenBank/DDBJ databases">
        <authorList>
            <person name="Varghese N."/>
            <person name="Submissions S."/>
        </authorList>
    </citation>
    <scope>NUCLEOTIDE SEQUENCE [LARGE SCALE GENOMIC DNA]</scope>
    <source>
        <strain evidence="5">type strain: HArc-</strain>
    </source>
</reference>